<evidence type="ECO:0000259" key="6">
    <source>
        <dbReference type="Pfam" id="PF04127"/>
    </source>
</evidence>
<dbReference type="Proteomes" id="UP001344906">
    <property type="component" value="Unassembled WGS sequence"/>
</dbReference>
<feature type="binding site" evidence="3">
    <location>
        <position position="288"/>
    </location>
    <ligand>
        <name>CTP</name>
        <dbReference type="ChEBI" id="CHEBI:37563"/>
    </ligand>
</feature>
<dbReference type="InterPro" id="IPR035929">
    <property type="entry name" value="CoaB-like_sf"/>
</dbReference>
<dbReference type="InterPro" id="IPR036551">
    <property type="entry name" value="Flavin_trans-like"/>
</dbReference>
<keyword evidence="3 4" id="KW-0285">Flavoprotein</keyword>
<dbReference type="Pfam" id="PF04127">
    <property type="entry name" value="DFP"/>
    <property type="match status" value="2"/>
</dbReference>
<comment type="catalytic activity">
    <reaction evidence="3 4">
        <text>(R)-4'-phosphopantothenate + L-cysteine + CTP = N-[(R)-4-phosphopantothenoyl]-L-cysteine + CMP + diphosphate + H(+)</text>
        <dbReference type="Rhea" id="RHEA:19397"/>
        <dbReference type="ChEBI" id="CHEBI:10986"/>
        <dbReference type="ChEBI" id="CHEBI:15378"/>
        <dbReference type="ChEBI" id="CHEBI:33019"/>
        <dbReference type="ChEBI" id="CHEBI:35235"/>
        <dbReference type="ChEBI" id="CHEBI:37563"/>
        <dbReference type="ChEBI" id="CHEBI:59458"/>
        <dbReference type="ChEBI" id="CHEBI:60377"/>
        <dbReference type="EC" id="6.3.2.5"/>
    </reaction>
</comment>
<dbReference type="SUPFAM" id="SSF52507">
    <property type="entry name" value="Homo-oligomeric flavin-containing Cys decarboxylases, HFCD"/>
    <property type="match status" value="1"/>
</dbReference>
<feature type="binding site" evidence="3">
    <location>
        <position position="278"/>
    </location>
    <ligand>
        <name>CTP</name>
        <dbReference type="ChEBI" id="CHEBI:37563"/>
    </ligand>
</feature>
<feature type="region of interest" description="Phosphopantothenate--cysteine ligase" evidence="3">
    <location>
        <begin position="190"/>
        <end position="425"/>
    </location>
</feature>
<comment type="cofactor">
    <cofactor evidence="3">
        <name>FMN</name>
        <dbReference type="ChEBI" id="CHEBI:58210"/>
    </cofactor>
    <text evidence="3">Binds 1 FMN per subunit.</text>
</comment>
<dbReference type="HAMAP" id="MF_02225">
    <property type="entry name" value="CoaBC"/>
    <property type="match status" value="1"/>
</dbReference>
<evidence type="ECO:0000256" key="4">
    <source>
        <dbReference type="RuleBase" id="RU364078"/>
    </source>
</evidence>
<feature type="binding site" evidence="3">
    <location>
        <position position="350"/>
    </location>
    <ligand>
        <name>CTP</name>
        <dbReference type="ChEBI" id="CHEBI:37563"/>
    </ligand>
</feature>
<dbReference type="PANTHER" id="PTHR14359:SF6">
    <property type="entry name" value="PHOSPHOPANTOTHENOYLCYSTEINE DECARBOXYLASE"/>
    <property type="match status" value="1"/>
</dbReference>
<comment type="similarity">
    <text evidence="3 4">In the N-terminal section; belongs to the HFCD (homo-oligomeric flavin containing Cys decarboxylase) superfamily.</text>
</comment>
<comment type="pathway">
    <text evidence="3 4">Cofactor biosynthesis; coenzyme A biosynthesis; CoA from (R)-pantothenate: step 2/5.</text>
</comment>
<gene>
    <name evidence="3" type="primary">coaBC</name>
    <name evidence="7" type="ORF">KDH_47150</name>
</gene>
<dbReference type="SUPFAM" id="SSF102645">
    <property type="entry name" value="CoaB-like"/>
    <property type="match status" value="1"/>
</dbReference>
<feature type="region of interest" description="Phosphopantothenoylcysteine decarboxylase" evidence="3">
    <location>
        <begin position="1"/>
        <end position="189"/>
    </location>
</feature>
<sequence>MLLNRRIIVGICGGIASYKAVDLVSKLQQAGAIVDVIMTEHAEEFVRPLTFATMSHRRVYSDLWEASGEAAETHIKLAEEAELLVIVPATANTIAKLAYGLTDSMLTAVALATKAPLLLAPAMHTNMYTHPATQANLATLRERGAFIVEPEVGRLASGEIGIGRFPETATLLGAIQQALGQKGDLAGRRVIVTAGGTQEPIDPVRYIGNRSSGKMGYNLAIEARDRGAHVILISGPVALPAPYGVELHQVETALQMRDIVYALITDADALIMSAAVADFRPAQAATQKIKKTDNKVAGQHEKGELSVHLVPNPDILAELAGLLADGGHAGAQHDGISSPQLKRRLIRVGFAAETEHLIEHSRAKLQKKQLDMLVANDVSRSDSGFGTDTNKVLIFHANGGMEDLPVMPKTGVAAAIWDRVVPLLG</sequence>
<evidence type="ECO:0000256" key="1">
    <source>
        <dbReference type="ARBA" id="ARBA00022793"/>
    </source>
</evidence>
<protein>
    <recommendedName>
        <fullName evidence="3">Coenzyme A biosynthesis bifunctional protein CoaBC</fullName>
    </recommendedName>
    <alternativeName>
        <fullName evidence="3">DNA/pantothenate metabolism flavoprotein</fullName>
    </alternativeName>
    <alternativeName>
        <fullName evidence="3">Phosphopantothenoylcysteine synthetase/decarboxylase</fullName>
        <shortName evidence="3">PPCS-PPCDC</shortName>
    </alternativeName>
    <domain>
        <recommendedName>
            <fullName evidence="3">Phosphopantothenoylcysteine decarboxylase</fullName>
            <shortName evidence="3">PPC decarboxylase</shortName>
            <shortName evidence="3">PPC-DC</shortName>
            <ecNumber evidence="3">4.1.1.36</ecNumber>
        </recommendedName>
        <alternativeName>
            <fullName evidence="3">CoaC</fullName>
        </alternativeName>
    </domain>
    <domain>
        <recommendedName>
            <fullName evidence="3">Phosphopantothenate--cysteine ligase</fullName>
            <ecNumber evidence="3">6.3.2.5</ecNumber>
        </recommendedName>
        <alternativeName>
            <fullName evidence="3">CoaB</fullName>
        </alternativeName>
        <alternativeName>
            <fullName evidence="3">Phosphopantothenoylcysteine synthetase</fullName>
            <shortName evidence="3">PPC synthetase</shortName>
            <shortName evidence="3">PPC-S</shortName>
        </alternativeName>
    </domain>
</protein>
<feature type="binding site" evidence="3">
    <location>
        <position position="364"/>
    </location>
    <ligand>
        <name>CTP</name>
        <dbReference type="ChEBI" id="CHEBI:37563"/>
    </ligand>
</feature>
<comment type="caution">
    <text evidence="7">The sequence shown here is derived from an EMBL/GenBank/DDBJ whole genome shotgun (WGS) entry which is preliminary data.</text>
</comment>
<dbReference type="InterPro" id="IPR005252">
    <property type="entry name" value="CoaBC"/>
</dbReference>
<dbReference type="Pfam" id="PF02441">
    <property type="entry name" value="Flavoprotein"/>
    <property type="match status" value="1"/>
</dbReference>
<name>A0ABQ6FUE2_9CHLR</name>
<feature type="binding site" evidence="3">
    <location>
        <position position="368"/>
    </location>
    <ligand>
        <name>CTP</name>
        <dbReference type="ChEBI" id="CHEBI:37563"/>
    </ligand>
</feature>
<comment type="caution">
    <text evidence="3">Lacks conserved residue(s) required for the propagation of feature annotation.</text>
</comment>
<evidence type="ECO:0000313" key="7">
    <source>
        <dbReference type="EMBL" id="GLV57880.1"/>
    </source>
</evidence>
<comment type="function">
    <text evidence="3">Catalyzes two sequential steps in the biosynthesis of coenzyme A. In the first step cysteine is conjugated to 4'-phosphopantothenate to form 4-phosphopantothenoylcysteine. In the second step the latter compound is decarboxylated to form 4'-phosphopantotheine.</text>
</comment>
<accession>A0ABQ6FUE2</accession>
<keyword evidence="1 3" id="KW-0210">Decarboxylase</keyword>
<comment type="function">
    <text evidence="4">Catalyzes two steps in the biosynthesis of coenzyme A. In the first step cysteine is conjugated to 4'-phosphopantothenate to form 4-phosphopantothenoylcysteine, in the latter compound is decarboxylated to form 4'-phosphopantotheine.</text>
</comment>
<keyword evidence="2 3" id="KW-0456">Lyase</keyword>
<evidence type="ECO:0000256" key="3">
    <source>
        <dbReference type="HAMAP-Rule" id="MF_02225"/>
    </source>
</evidence>
<dbReference type="EC" id="4.1.1.36" evidence="3"/>
<keyword evidence="3" id="KW-0479">Metal-binding</keyword>
<comment type="catalytic activity">
    <reaction evidence="3 4">
        <text>N-[(R)-4-phosphopantothenoyl]-L-cysteine + H(+) = (R)-4'-phosphopantetheine + CO2</text>
        <dbReference type="Rhea" id="RHEA:16793"/>
        <dbReference type="ChEBI" id="CHEBI:15378"/>
        <dbReference type="ChEBI" id="CHEBI:16526"/>
        <dbReference type="ChEBI" id="CHEBI:59458"/>
        <dbReference type="ChEBI" id="CHEBI:61723"/>
        <dbReference type="EC" id="4.1.1.36"/>
    </reaction>
</comment>
<dbReference type="Gene3D" id="3.40.50.10300">
    <property type="entry name" value="CoaB-like"/>
    <property type="match status" value="1"/>
</dbReference>
<comment type="similarity">
    <text evidence="3 4">In the C-terminal section; belongs to the PPC synthetase family.</text>
</comment>
<dbReference type="EMBL" id="BSRI01000002">
    <property type="protein sequence ID" value="GLV57880.1"/>
    <property type="molecule type" value="Genomic_DNA"/>
</dbReference>
<feature type="domain" description="Flavoprotein" evidence="5">
    <location>
        <begin position="6"/>
        <end position="178"/>
    </location>
</feature>
<dbReference type="InterPro" id="IPR007085">
    <property type="entry name" value="DNA/pantothenate-metab_flavo_C"/>
</dbReference>
<keyword evidence="3" id="KW-0511">Multifunctional enzyme</keyword>
<organism evidence="7 8">
    <name type="scientific">Dictyobacter halimunensis</name>
    <dbReference type="NCBI Taxonomy" id="3026934"/>
    <lineage>
        <taxon>Bacteria</taxon>
        <taxon>Bacillati</taxon>
        <taxon>Chloroflexota</taxon>
        <taxon>Ktedonobacteria</taxon>
        <taxon>Ktedonobacterales</taxon>
        <taxon>Dictyobacteraceae</taxon>
        <taxon>Dictyobacter</taxon>
    </lineage>
</organism>
<dbReference type="Gene3D" id="3.40.50.1950">
    <property type="entry name" value="Flavin prenyltransferase-like"/>
    <property type="match status" value="1"/>
</dbReference>
<keyword evidence="8" id="KW-1185">Reference proteome</keyword>
<dbReference type="InterPro" id="IPR003382">
    <property type="entry name" value="Flavoprotein"/>
</dbReference>
<feature type="binding site" evidence="3">
    <location>
        <begin position="313"/>
        <end position="316"/>
    </location>
    <ligand>
        <name>CTP</name>
        <dbReference type="ChEBI" id="CHEBI:37563"/>
    </ligand>
</feature>
<dbReference type="EC" id="6.3.2.5" evidence="3"/>
<keyword evidence="3 4" id="KW-0288">FMN</keyword>
<dbReference type="NCBIfam" id="TIGR00521">
    <property type="entry name" value="coaBC_dfp"/>
    <property type="match status" value="1"/>
</dbReference>
<feature type="domain" description="DNA/pantothenate metabolism flavoprotein C-terminal" evidence="6">
    <location>
        <begin position="185"/>
        <end position="320"/>
    </location>
</feature>
<comment type="cofactor">
    <cofactor evidence="3">
        <name>Mg(2+)</name>
        <dbReference type="ChEBI" id="CHEBI:18420"/>
    </cofactor>
</comment>
<evidence type="ECO:0000259" key="5">
    <source>
        <dbReference type="Pfam" id="PF02441"/>
    </source>
</evidence>
<reference evidence="7 8" key="1">
    <citation type="submission" date="2023-02" db="EMBL/GenBank/DDBJ databases">
        <title>Dictyobacter halimunensis sp. nov., a new member of the class Ktedonobacteria from forest soil in a geothermal area.</title>
        <authorList>
            <person name="Rachmania M.K."/>
            <person name="Ningsih F."/>
            <person name="Sakai Y."/>
            <person name="Yabe S."/>
            <person name="Yokota A."/>
            <person name="Sjamsuridzal W."/>
        </authorList>
    </citation>
    <scope>NUCLEOTIDE SEQUENCE [LARGE SCALE GENOMIC DNA]</scope>
    <source>
        <strain evidence="7 8">S3.2.2.5</strain>
    </source>
</reference>
<dbReference type="PANTHER" id="PTHR14359">
    <property type="entry name" value="HOMO-OLIGOMERIC FLAVIN CONTAINING CYS DECARBOXYLASE FAMILY"/>
    <property type="match status" value="1"/>
</dbReference>
<evidence type="ECO:0000256" key="2">
    <source>
        <dbReference type="ARBA" id="ARBA00023239"/>
    </source>
</evidence>
<proteinExistence type="inferred from homology"/>
<evidence type="ECO:0000313" key="8">
    <source>
        <dbReference type="Proteomes" id="UP001344906"/>
    </source>
</evidence>
<keyword evidence="3 4" id="KW-0436">Ligase</keyword>
<keyword evidence="3" id="KW-0460">Magnesium</keyword>
<comment type="pathway">
    <text evidence="3 4">Cofactor biosynthesis; coenzyme A biosynthesis; CoA from (R)-pantothenate: step 3/5.</text>
</comment>
<dbReference type="RefSeq" id="WP_338253925.1">
    <property type="nucleotide sequence ID" value="NZ_BSRI01000002.1"/>
</dbReference>
<feature type="domain" description="DNA/pantothenate metabolism flavoprotein C-terminal" evidence="6">
    <location>
        <begin position="343"/>
        <end position="421"/>
    </location>
</feature>